<dbReference type="PANTHER" id="PTHR11138">
    <property type="entry name" value="METHIONYL-TRNA FORMYLTRANSFERASE"/>
    <property type="match status" value="1"/>
</dbReference>
<keyword evidence="5 8" id="KW-0808">Transferase</keyword>
<evidence type="ECO:0000256" key="7">
    <source>
        <dbReference type="ARBA" id="ARBA00048558"/>
    </source>
</evidence>
<dbReference type="InterPro" id="IPR037022">
    <property type="entry name" value="Formyl_trans_C_sf"/>
</dbReference>
<dbReference type="SUPFAM" id="SSF50486">
    <property type="entry name" value="FMT C-terminal domain-like"/>
    <property type="match status" value="1"/>
</dbReference>
<dbReference type="InterPro" id="IPR005793">
    <property type="entry name" value="Formyl_trans_C"/>
</dbReference>
<dbReference type="HAMAP" id="MF_00182">
    <property type="entry name" value="Formyl_trans"/>
    <property type="match status" value="1"/>
</dbReference>
<dbReference type="GO" id="GO:0004479">
    <property type="term" value="F:methionyl-tRNA formyltransferase activity"/>
    <property type="evidence" value="ECO:0007669"/>
    <property type="project" value="UniProtKB-UniRule"/>
</dbReference>
<evidence type="ECO:0000256" key="6">
    <source>
        <dbReference type="ARBA" id="ARBA00022917"/>
    </source>
</evidence>
<comment type="caution">
    <text evidence="11">The sequence shown here is derived from an EMBL/GenBank/DDBJ whole genome shotgun (WGS) entry which is preliminary data.</text>
</comment>
<gene>
    <name evidence="8 11" type="primary">fmt</name>
    <name evidence="11" type="ORF">KDAU_17260</name>
</gene>
<dbReference type="CDD" id="cd08704">
    <property type="entry name" value="Met_tRNA_FMT_C"/>
    <property type="match status" value="1"/>
</dbReference>
<dbReference type="OrthoDB" id="9802815at2"/>
<keyword evidence="12" id="KW-1185">Reference proteome</keyword>
<dbReference type="GO" id="GO:0005829">
    <property type="term" value="C:cytosol"/>
    <property type="evidence" value="ECO:0007669"/>
    <property type="project" value="TreeGrafter"/>
</dbReference>
<evidence type="ECO:0000313" key="12">
    <source>
        <dbReference type="Proteomes" id="UP000287224"/>
    </source>
</evidence>
<dbReference type="InterPro" id="IPR044135">
    <property type="entry name" value="Met-tRNA-FMT_C"/>
</dbReference>
<accession>A0A401ZBZ6</accession>
<dbReference type="Pfam" id="PF00551">
    <property type="entry name" value="Formyl_trans_N"/>
    <property type="match status" value="1"/>
</dbReference>
<evidence type="ECO:0000256" key="1">
    <source>
        <dbReference type="ARBA" id="ARBA00002606"/>
    </source>
</evidence>
<dbReference type="Gene3D" id="3.10.25.10">
    <property type="entry name" value="Formyl transferase, C-terminal domain"/>
    <property type="match status" value="1"/>
</dbReference>
<dbReference type="InterPro" id="IPR041711">
    <property type="entry name" value="Met-tRNA-FMT_N"/>
</dbReference>
<dbReference type="InterPro" id="IPR005794">
    <property type="entry name" value="Fmt"/>
</dbReference>
<dbReference type="Proteomes" id="UP000287224">
    <property type="component" value="Unassembled WGS sequence"/>
</dbReference>
<dbReference type="Gene3D" id="3.40.50.170">
    <property type="entry name" value="Formyl transferase, N-terminal domain"/>
    <property type="match status" value="1"/>
</dbReference>
<dbReference type="Pfam" id="PF02911">
    <property type="entry name" value="Formyl_trans_C"/>
    <property type="match status" value="1"/>
</dbReference>
<dbReference type="CDD" id="cd08646">
    <property type="entry name" value="FMT_core_Met-tRNA-FMT_N"/>
    <property type="match status" value="1"/>
</dbReference>
<comment type="similarity">
    <text evidence="2 8">Belongs to the Fmt family.</text>
</comment>
<dbReference type="EMBL" id="BIFQ01000001">
    <property type="protein sequence ID" value="GCE04397.1"/>
    <property type="molecule type" value="Genomic_DNA"/>
</dbReference>
<feature type="binding site" evidence="8">
    <location>
        <begin position="119"/>
        <end position="122"/>
    </location>
    <ligand>
        <name>(6S)-5,6,7,8-tetrahydrofolate</name>
        <dbReference type="ChEBI" id="CHEBI:57453"/>
    </ligand>
</feature>
<dbReference type="NCBIfam" id="TIGR00460">
    <property type="entry name" value="fmt"/>
    <property type="match status" value="1"/>
</dbReference>
<dbReference type="RefSeq" id="WP_126595555.1">
    <property type="nucleotide sequence ID" value="NZ_BIFQ01000001.1"/>
</dbReference>
<proteinExistence type="inferred from homology"/>
<keyword evidence="6 8" id="KW-0648">Protein biosynthesis</keyword>
<evidence type="ECO:0000256" key="5">
    <source>
        <dbReference type="ARBA" id="ARBA00022679"/>
    </source>
</evidence>
<evidence type="ECO:0000256" key="4">
    <source>
        <dbReference type="ARBA" id="ARBA00016014"/>
    </source>
</evidence>
<feature type="domain" description="Formyl transferase N-terminal" evidence="9">
    <location>
        <begin position="4"/>
        <end position="190"/>
    </location>
</feature>
<evidence type="ECO:0000259" key="9">
    <source>
        <dbReference type="Pfam" id="PF00551"/>
    </source>
</evidence>
<evidence type="ECO:0000259" key="10">
    <source>
        <dbReference type="Pfam" id="PF02911"/>
    </source>
</evidence>
<reference evidence="12" key="1">
    <citation type="submission" date="2018-12" db="EMBL/GenBank/DDBJ databases">
        <title>Tengunoibacter tsumagoiensis gen. nov., sp. nov., Dictyobacter kobayashii sp. nov., D. alpinus sp. nov., and D. joshuensis sp. nov. and description of Dictyobacteraceae fam. nov. within the order Ktedonobacterales isolated from Tengu-no-mugimeshi.</title>
        <authorList>
            <person name="Wang C.M."/>
            <person name="Zheng Y."/>
            <person name="Sakai Y."/>
            <person name="Toyoda A."/>
            <person name="Minakuchi Y."/>
            <person name="Abe K."/>
            <person name="Yokota A."/>
            <person name="Yabe S."/>
        </authorList>
    </citation>
    <scope>NUCLEOTIDE SEQUENCE [LARGE SCALE GENOMIC DNA]</scope>
    <source>
        <strain evidence="12">S-27</strain>
    </source>
</reference>
<comment type="catalytic activity">
    <reaction evidence="7 8">
        <text>L-methionyl-tRNA(fMet) + (6R)-10-formyltetrahydrofolate = N-formyl-L-methionyl-tRNA(fMet) + (6S)-5,6,7,8-tetrahydrofolate + H(+)</text>
        <dbReference type="Rhea" id="RHEA:24380"/>
        <dbReference type="Rhea" id="RHEA-COMP:9952"/>
        <dbReference type="Rhea" id="RHEA-COMP:9953"/>
        <dbReference type="ChEBI" id="CHEBI:15378"/>
        <dbReference type="ChEBI" id="CHEBI:57453"/>
        <dbReference type="ChEBI" id="CHEBI:78530"/>
        <dbReference type="ChEBI" id="CHEBI:78844"/>
        <dbReference type="ChEBI" id="CHEBI:195366"/>
        <dbReference type="EC" id="2.1.2.9"/>
    </reaction>
</comment>
<protein>
    <recommendedName>
        <fullName evidence="4 8">Methionyl-tRNA formyltransferase</fullName>
        <ecNumber evidence="3 8">2.1.2.9</ecNumber>
    </recommendedName>
</protein>
<feature type="domain" description="Formyl transferase C-terminal" evidence="10">
    <location>
        <begin position="214"/>
        <end position="316"/>
    </location>
</feature>
<dbReference type="EC" id="2.1.2.9" evidence="3 8"/>
<evidence type="ECO:0000256" key="3">
    <source>
        <dbReference type="ARBA" id="ARBA00012261"/>
    </source>
</evidence>
<evidence type="ECO:0000256" key="2">
    <source>
        <dbReference type="ARBA" id="ARBA00010699"/>
    </source>
</evidence>
<dbReference type="AlphaFoldDB" id="A0A401ZBZ6"/>
<dbReference type="SUPFAM" id="SSF53328">
    <property type="entry name" value="Formyltransferase"/>
    <property type="match status" value="1"/>
</dbReference>
<dbReference type="InterPro" id="IPR002376">
    <property type="entry name" value="Formyl_transf_N"/>
</dbReference>
<organism evidence="11 12">
    <name type="scientific">Dictyobacter aurantiacus</name>
    <dbReference type="NCBI Taxonomy" id="1936993"/>
    <lineage>
        <taxon>Bacteria</taxon>
        <taxon>Bacillati</taxon>
        <taxon>Chloroflexota</taxon>
        <taxon>Ktedonobacteria</taxon>
        <taxon>Ktedonobacterales</taxon>
        <taxon>Dictyobacteraceae</taxon>
        <taxon>Dictyobacter</taxon>
    </lineage>
</organism>
<dbReference type="PANTHER" id="PTHR11138:SF5">
    <property type="entry name" value="METHIONYL-TRNA FORMYLTRANSFERASE, MITOCHONDRIAL"/>
    <property type="match status" value="1"/>
</dbReference>
<evidence type="ECO:0000256" key="8">
    <source>
        <dbReference type="HAMAP-Rule" id="MF_00182"/>
    </source>
</evidence>
<sequence length="325" mass="35283">MLRIIYMGTPHFAVPALEALIKGRAAGEVLPEGYEIVTVITRPDKPAGRGRGVVYSPVKQTAMAHEIPVWQPGSFKKQANSDALAEYKADLYIVAAFGQILPQKVLDQPRYGTLNIHASLLPRYRGPDPIAEAIIQGDHESGVSIMLLDAGIDTGPVLTRYAVSIDAEETTGSLTGKLAELGARALLEVLPQWVERKITPEPQDEERATHTHMLTKEDGLIDWTRPAAVLARKIRAYQPWPGAYTHWRGKLLKIISAQPLSNVELTVATTPGAVSIREEAGHKVLVVTTGSGLLLIKQLQLEGKKALGADEFLRGYANIAGETLA</sequence>
<dbReference type="InterPro" id="IPR036477">
    <property type="entry name" value="Formyl_transf_N_sf"/>
</dbReference>
<name>A0A401ZBZ6_9CHLR</name>
<evidence type="ECO:0000313" key="11">
    <source>
        <dbReference type="EMBL" id="GCE04397.1"/>
    </source>
</evidence>
<dbReference type="InterPro" id="IPR011034">
    <property type="entry name" value="Formyl_transferase-like_C_sf"/>
</dbReference>
<comment type="function">
    <text evidence="1 8">Attaches a formyl group to the free amino group of methionyl-tRNA(fMet). The formyl group appears to play a dual role in the initiator identity of N-formylmethionyl-tRNA by promoting its recognition by IF2 and preventing the misappropriation of this tRNA by the elongation apparatus.</text>
</comment>